<reference evidence="1" key="1">
    <citation type="submission" date="2021-03" db="EMBL/GenBank/DDBJ databases">
        <authorList>
            <person name="Bekaert M."/>
        </authorList>
    </citation>
    <scope>NUCLEOTIDE SEQUENCE</scope>
</reference>
<evidence type="ECO:0000313" key="2">
    <source>
        <dbReference type="Proteomes" id="UP000683360"/>
    </source>
</evidence>
<gene>
    <name evidence="1" type="ORF">MEDL_43452</name>
</gene>
<accession>A0A8S3TJY4</accession>
<comment type="caution">
    <text evidence="1">The sequence shown here is derived from an EMBL/GenBank/DDBJ whole genome shotgun (WGS) entry which is preliminary data.</text>
</comment>
<evidence type="ECO:0000313" key="1">
    <source>
        <dbReference type="EMBL" id="CAG2230623.1"/>
    </source>
</evidence>
<dbReference type="EMBL" id="CAJPWZ010002077">
    <property type="protein sequence ID" value="CAG2230623.1"/>
    <property type="molecule type" value="Genomic_DNA"/>
</dbReference>
<dbReference type="AlphaFoldDB" id="A0A8S3TJY4"/>
<proteinExistence type="predicted"/>
<protein>
    <submittedName>
        <fullName evidence="1">Uncharacterized protein</fullName>
    </submittedName>
</protein>
<name>A0A8S3TJY4_MYTED</name>
<dbReference type="Proteomes" id="UP000683360">
    <property type="component" value="Unassembled WGS sequence"/>
</dbReference>
<keyword evidence="2" id="KW-1185">Reference proteome</keyword>
<sequence length="190" mass="21493">MNDSPLLLSPTRSIAHKVPTPSYVYWFHPNKGLIAKPNVMRQHTIIDMILVVVDSSTADMATNNNIINIINHELLAAQTPTWFHFVSGVVLLTTTSVSLHIKRRNKEPVQKELTNEQELAITVTMIIEANSFQTSAEFISLFEIEEECMPLRIEQTAVISVNLKGETTRCILLTSERNNPDCHPMKRKSQ</sequence>
<organism evidence="1 2">
    <name type="scientific">Mytilus edulis</name>
    <name type="common">Blue mussel</name>
    <dbReference type="NCBI Taxonomy" id="6550"/>
    <lineage>
        <taxon>Eukaryota</taxon>
        <taxon>Metazoa</taxon>
        <taxon>Spiralia</taxon>
        <taxon>Lophotrochozoa</taxon>
        <taxon>Mollusca</taxon>
        <taxon>Bivalvia</taxon>
        <taxon>Autobranchia</taxon>
        <taxon>Pteriomorphia</taxon>
        <taxon>Mytilida</taxon>
        <taxon>Mytiloidea</taxon>
        <taxon>Mytilidae</taxon>
        <taxon>Mytilinae</taxon>
        <taxon>Mytilus</taxon>
    </lineage>
</organism>